<evidence type="ECO:0000313" key="1">
    <source>
        <dbReference type="EMBL" id="MDV3104503.1"/>
    </source>
</evidence>
<dbReference type="Proteomes" id="UP001245683">
    <property type="component" value="Unassembled WGS sequence"/>
</dbReference>
<evidence type="ECO:0000313" key="2">
    <source>
        <dbReference type="Proteomes" id="UP001245683"/>
    </source>
</evidence>
<accession>A0AAE4NUB7</accession>
<name>A0AAE4NUB7_9EURY</name>
<dbReference type="AlphaFoldDB" id="A0AAE4NUB7"/>
<organism evidence="1 2">
    <name type="scientific">Thermococcus waiotapuensis</name>
    <dbReference type="NCBI Taxonomy" id="90909"/>
    <lineage>
        <taxon>Archaea</taxon>
        <taxon>Methanobacteriati</taxon>
        <taxon>Methanobacteriota</taxon>
        <taxon>Thermococci</taxon>
        <taxon>Thermococcales</taxon>
        <taxon>Thermococcaceae</taxon>
        <taxon>Thermococcus</taxon>
    </lineage>
</organism>
<protein>
    <submittedName>
        <fullName evidence="1">Uncharacterized protein</fullName>
    </submittedName>
</protein>
<reference evidence="1 2" key="1">
    <citation type="submission" date="2023-08" db="EMBL/GenBank/DDBJ databases">
        <title>Draft genome sequence of Thermococcus waiotapuensis WT1T, a thermophilic sulphur-dependent archaeon from order Thermococcales.</title>
        <authorList>
            <person name="Manners S.H."/>
            <person name="Carere C.R."/>
            <person name="Dhami M.K."/>
            <person name="Dobson R.C.J."/>
            <person name="Stott M.B."/>
        </authorList>
    </citation>
    <scope>NUCLEOTIDE SEQUENCE [LARGE SCALE GENOMIC DNA]</scope>
    <source>
        <strain evidence="1 2">WT1</strain>
    </source>
</reference>
<proteinExistence type="predicted"/>
<keyword evidence="2" id="KW-1185">Reference proteome</keyword>
<sequence>MVKGKNYQSGYTRYFWESPWKHGIKAALKGPTHAYPWLCLNCGVVLLYVEEAELQRIREEYERARTGEQL</sequence>
<dbReference type="RefSeq" id="WP_315342816.1">
    <property type="nucleotide sequence ID" value="NZ_JAVDZE010000004.1"/>
</dbReference>
<gene>
    <name evidence="1" type="ORF">RBI02_08145</name>
</gene>
<dbReference type="EMBL" id="JAVDZE010000004">
    <property type="protein sequence ID" value="MDV3104503.1"/>
    <property type="molecule type" value="Genomic_DNA"/>
</dbReference>
<comment type="caution">
    <text evidence="1">The sequence shown here is derived from an EMBL/GenBank/DDBJ whole genome shotgun (WGS) entry which is preliminary data.</text>
</comment>